<evidence type="ECO:0000256" key="1">
    <source>
        <dbReference type="SAM" id="Phobius"/>
    </source>
</evidence>
<evidence type="ECO:0000313" key="2">
    <source>
        <dbReference type="EMBL" id="RBP89413.1"/>
    </source>
</evidence>
<gene>
    <name evidence="2" type="ORF">DFO70_11160</name>
</gene>
<protein>
    <recommendedName>
        <fullName evidence="4">Phosphatase</fullName>
    </recommendedName>
</protein>
<dbReference type="AlphaFoldDB" id="A0A366JQ79"/>
<keyword evidence="1" id="KW-0812">Transmembrane</keyword>
<evidence type="ECO:0008006" key="4">
    <source>
        <dbReference type="Google" id="ProtNLM"/>
    </source>
</evidence>
<sequence length="110" mass="12818">MWRRNEGFFLAELLLSLSGILLAAGIMFPLVIKAIEHSEEVKQDYKSTQLLYESLQQAASEGHYPEGKTIIENQTVYEIFPIENQGFMEVCIRYENVRDRPEEKCEVFQQ</sequence>
<name>A0A366JQ79_CYTFI</name>
<evidence type="ECO:0000313" key="3">
    <source>
        <dbReference type="Proteomes" id="UP000252731"/>
    </source>
</evidence>
<accession>A0A366JQ79</accession>
<reference evidence="2 3" key="1">
    <citation type="submission" date="2018-06" db="EMBL/GenBank/DDBJ databases">
        <title>Freshwater and sediment microbial communities from various areas in North America, analyzing microbe dynamics in response to fracking.</title>
        <authorList>
            <person name="Lamendella R."/>
        </authorList>
    </citation>
    <scope>NUCLEOTIDE SEQUENCE [LARGE SCALE GENOMIC DNA]</scope>
    <source>
        <strain evidence="2 3">14_TX</strain>
    </source>
</reference>
<proteinExistence type="predicted"/>
<dbReference type="STRING" id="1399.VL14_02510"/>
<dbReference type="RefSeq" id="WP_113884371.1">
    <property type="nucleotide sequence ID" value="NZ_QNSF01000011.1"/>
</dbReference>
<keyword evidence="3" id="KW-1185">Reference proteome</keyword>
<keyword evidence="1" id="KW-1133">Transmembrane helix</keyword>
<dbReference type="Proteomes" id="UP000252731">
    <property type="component" value="Unassembled WGS sequence"/>
</dbReference>
<feature type="transmembrane region" description="Helical" evidence="1">
    <location>
        <begin position="7"/>
        <end position="32"/>
    </location>
</feature>
<dbReference type="EMBL" id="QNSF01000011">
    <property type="protein sequence ID" value="RBP89413.1"/>
    <property type="molecule type" value="Genomic_DNA"/>
</dbReference>
<comment type="caution">
    <text evidence="2">The sequence shown here is derived from an EMBL/GenBank/DDBJ whole genome shotgun (WGS) entry which is preliminary data.</text>
</comment>
<organism evidence="2 3">
    <name type="scientific">Cytobacillus firmus</name>
    <name type="common">Bacillus firmus</name>
    <dbReference type="NCBI Taxonomy" id="1399"/>
    <lineage>
        <taxon>Bacteria</taxon>
        <taxon>Bacillati</taxon>
        <taxon>Bacillota</taxon>
        <taxon>Bacilli</taxon>
        <taxon>Bacillales</taxon>
        <taxon>Bacillaceae</taxon>
        <taxon>Cytobacillus</taxon>
    </lineage>
</organism>
<keyword evidence="1" id="KW-0472">Membrane</keyword>
<dbReference type="OrthoDB" id="2928545at2"/>